<dbReference type="SUPFAM" id="SSF56349">
    <property type="entry name" value="DNA breaking-rejoining enzymes"/>
    <property type="match status" value="1"/>
</dbReference>
<evidence type="ECO:0000313" key="3">
    <source>
        <dbReference type="Proteomes" id="UP001500016"/>
    </source>
</evidence>
<evidence type="ECO:0000256" key="1">
    <source>
        <dbReference type="ARBA" id="ARBA00023172"/>
    </source>
</evidence>
<evidence type="ECO:0000313" key="2">
    <source>
        <dbReference type="EMBL" id="GAA2064094.1"/>
    </source>
</evidence>
<dbReference type="InterPro" id="IPR011010">
    <property type="entry name" value="DNA_brk_join_enz"/>
</dbReference>
<evidence type="ECO:0008006" key="4">
    <source>
        <dbReference type="Google" id="ProtNLM"/>
    </source>
</evidence>
<proteinExistence type="predicted"/>
<dbReference type="Gene3D" id="1.10.443.10">
    <property type="entry name" value="Intergrase catalytic core"/>
    <property type="match status" value="1"/>
</dbReference>
<name>A0ABP5H588_9ACTN</name>
<sequence>MLTPQEAESPLAEVPYSLRHAGISLWIKARVAPAEVARRAGHSLAVLFRFYAKLLRGGQAQDNKRISLALENEE</sequence>
<comment type="caution">
    <text evidence="2">The sequence shown here is derived from an EMBL/GenBank/DDBJ whole genome shotgun (WGS) entry which is preliminary data.</text>
</comment>
<gene>
    <name evidence="2" type="ORF">GCM10009801_08470</name>
</gene>
<protein>
    <recommendedName>
        <fullName evidence="4">Integrase</fullName>
    </recommendedName>
</protein>
<accession>A0ABP5H588</accession>
<organism evidence="2 3">
    <name type="scientific">Streptomyces albiaxialis</name>
    <dbReference type="NCBI Taxonomy" id="329523"/>
    <lineage>
        <taxon>Bacteria</taxon>
        <taxon>Bacillati</taxon>
        <taxon>Actinomycetota</taxon>
        <taxon>Actinomycetes</taxon>
        <taxon>Kitasatosporales</taxon>
        <taxon>Streptomycetaceae</taxon>
        <taxon>Streptomyces</taxon>
    </lineage>
</organism>
<keyword evidence="3" id="KW-1185">Reference proteome</keyword>
<dbReference type="InterPro" id="IPR013762">
    <property type="entry name" value="Integrase-like_cat_sf"/>
</dbReference>
<keyword evidence="1" id="KW-0233">DNA recombination</keyword>
<dbReference type="Proteomes" id="UP001500016">
    <property type="component" value="Unassembled WGS sequence"/>
</dbReference>
<dbReference type="EMBL" id="BAAAPE010000001">
    <property type="protein sequence ID" value="GAA2064094.1"/>
    <property type="molecule type" value="Genomic_DNA"/>
</dbReference>
<reference evidence="3" key="1">
    <citation type="journal article" date="2019" name="Int. J. Syst. Evol. Microbiol.">
        <title>The Global Catalogue of Microorganisms (GCM) 10K type strain sequencing project: providing services to taxonomists for standard genome sequencing and annotation.</title>
        <authorList>
            <consortium name="The Broad Institute Genomics Platform"/>
            <consortium name="The Broad Institute Genome Sequencing Center for Infectious Disease"/>
            <person name="Wu L."/>
            <person name="Ma J."/>
        </authorList>
    </citation>
    <scope>NUCLEOTIDE SEQUENCE [LARGE SCALE GENOMIC DNA]</scope>
    <source>
        <strain evidence="3">JCM 15478</strain>
    </source>
</reference>